<accession>A0A517XYH6</accession>
<dbReference type="RefSeq" id="WP_145242451.1">
    <property type="nucleotide sequence ID" value="NZ_CP036273.1"/>
</dbReference>
<gene>
    <name evidence="1" type="ORF">ETAA1_45730</name>
</gene>
<name>A0A517XYH6_9BACT</name>
<protein>
    <submittedName>
        <fullName evidence="1">Uncharacterized protein</fullName>
    </submittedName>
</protein>
<evidence type="ECO:0000313" key="2">
    <source>
        <dbReference type="Proteomes" id="UP000319576"/>
    </source>
</evidence>
<organism evidence="1 2">
    <name type="scientific">Urbifossiella limnaea</name>
    <dbReference type="NCBI Taxonomy" id="2528023"/>
    <lineage>
        <taxon>Bacteria</taxon>
        <taxon>Pseudomonadati</taxon>
        <taxon>Planctomycetota</taxon>
        <taxon>Planctomycetia</taxon>
        <taxon>Gemmatales</taxon>
        <taxon>Gemmataceae</taxon>
        <taxon>Urbifossiella</taxon>
    </lineage>
</organism>
<dbReference type="EMBL" id="CP036273">
    <property type="protein sequence ID" value="QDU22590.1"/>
    <property type="molecule type" value="Genomic_DNA"/>
</dbReference>
<proteinExistence type="predicted"/>
<evidence type="ECO:0000313" key="1">
    <source>
        <dbReference type="EMBL" id="QDU22590.1"/>
    </source>
</evidence>
<dbReference type="Proteomes" id="UP000319576">
    <property type="component" value="Chromosome"/>
</dbReference>
<keyword evidence="2" id="KW-1185">Reference proteome</keyword>
<dbReference type="AlphaFoldDB" id="A0A517XYH6"/>
<sequence>MYDGVTAASKAQFFAFAPSDYGGVTVAVRPLSTGGTALVAASGTGGLRSFAAPSFQDVDDVLNGTLLGGIAVG</sequence>
<reference evidence="1 2" key="1">
    <citation type="submission" date="2019-02" db="EMBL/GenBank/DDBJ databases">
        <title>Deep-cultivation of Planctomycetes and their phenomic and genomic characterization uncovers novel biology.</title>
        <authorList>
            <person name="Wiegand S."/>
            <person name="Jogler M."/>
            <person name="Boedeker C."/>
            <person name="Pinto D."/>
            <person name="Vollmers J."/>
            <person name="Rivas-Marin E."/>
            <person name="Kohn T."/>
            <person name="Peeters S.H."/>
            <person name="Heuer A."/>
            <person name="Rast P."/>
            <person name="Oberbeckmann S."/>
            <person name="Bunk B."/>
            <person name="Jeske O."/>
            <person name="Meyerdierks A."/>
            <person name="Storesund J.E."/>
            <person name="Kallscheuer N."/>
            <person name="Luecker S."/>
            <person name="Lage O.M."/>
            <person name="Pohl T."/>
            <person name="Merkel B.J."/>
            <person name="Hornburger P."/>
            <person name="Mueller R.-W."/>
            <person name="Bruemmer F."/>
            <person name="Labrenz M."/>
            <person name="Spormann A.M."/>
            <person name="Op den Camp H."/>
            <person name="Overmann J."/>
            <person name="Amann R."/>
            <person name="Jetten M.S.M."/>
            <person name="Mascher T."/>
            <person name="Medema M.H."/>
            <person name="Devos D.P."/>
            <person name="Kaster A.-K."/>
            <person name="Ovreas L."/>
            <person name="Rohde M."/>
            <person name="Galperin M.Y."/>
            <person name="Jogler C."/>
        </authorList>
    </citation>
    <scope>NUCLEOTIDE SEQUENCE [LARGE SCALE GENOMIC DNA]</scope>
    <source>
        <strain evidence="1 2">ETA_A1</strain>
    </source>
</reference>
<dbReference type="KEGG" id="uli:ETAA1_45730"/>